<proteinExistence type="predicted"/>
<keyword evidence="2" id="KW-0812">Transmembrane</keyword>
<dbReference type="Pfam" id="PF08768">
    <property type="entry name" value="THAP4_heme-bd"/>
    <property type="match status" value="1"/>
</dbReference>
<gene>
    <name evidence="4" type="ORF">T03_3601</name>
</gene>
<dbReference type="SUPFAM" id="SSF50814">
    <property type="entry name" value="Lipocalins"/>
    <property type="match status" value="1"/>
</dbReference>
<dbReference type="InterPro" id="IPR014878">
    <property type="entry name" value="THAP4-like_heme-bd"/>
</dbReference>
<organism evidence="4 5">
    <name type="scientific">Trichinella britovi</name>
    <name type="common">Parasitic roundworm</name>
    <dbReference type="NCBI Taxonomy" id="45882"/>
    <lineage>
        <taxon>Eukaryota</taxon>
        <taxon>Metazoa</taxon>
        <taxon>Ecdysozoa</taxon>
        <taxon>Nematoda</taxon>
        <taxon>Enoplea</taxon>
        <taxon>Dorylaimia</taxon>
        <taxon>Trichinellida</taxon>
        <taxon>Trichinellidae</taxon>
        <taxon>Trichinella</taxon>
    </lineage>
</organism>
<comment type="catalytic activity">
    <reaction evidence="1">
        <text>peroxynitrite = nitrate</text>
        <dbReference type="Rhea" id="RHEA:63116"/>
        <dbReference type="ChEBI" id="CHEBI:17632"/>
        <dbReference type="ChEBI" id="CHEBI:25941"/>
    </reaction>
    <physiologicalReaction direction="left-to-right" evidence="1">
        <dbReference type="Rhea" id="RHEA:63117"/>
    </physiologicalReaction>
</comment>
<reference evidence="4 5" key="1">
    <citation type="submission" date="2015-01" db="EMBL/GenBank/DDBJ databases">
        <title>Evolution of Trichinella species and genotypes.</title>
        <authorList>
            <person name="Korhonen P.K."/>
            <person name="Edoardo P."/>
            <person name="Giuseppe L.R."/>
            <person name="Gasser R.B."/>
        </authorList>
    </citation>
    <scope>NUCLEOTIDE SEQUENCE [LARGE SCALE GENOMIC DNA]</scope>
    <source>
        <strain evidence="4">ISS120</strain>
    </source>
</reference>
<sequence length="257" mass="29022">MKTLIMKRSRPEIKANNNNRITRAQCQQSPIQNLFCYDSPVKQLLQLFKPHQAANSALSMAHAYHFFLGCIFYFGSLSSIAFAGVNPKYDVKKLPVDLVPVANLLGKWRSVDVTGKGIEVLPTGMILDFGIEPLPEFGARSLNFTGSTYWPDGSLGHFEWGFLMVKNRTRTNPQTLVGFITTNSAGYSLVEFGMVQNGYVDLELNNFVKVSFGSKLEVYELRRNLYMLNNGYLKQDVEAETNRGRAAYSVMYQKLYP</sequence>
<dbReference type="OrthoDB" id="5861491at2759"/>
<evidence type="ECO:0000259" key="3">
    <source>
        <dbReference type="Pfam" id="PF08768"/>
    </source>
</evidence>
<name>A0A0V1CMW0_TRIBR</name>
<dbReference type="EMBL" id="JYDI01000159">
    <property type="protein sequence ID" value="KRY50083.1"/>
    <property type="molecule type" value="Genomic_DNA"/>
</dbReference>
<evidence type="ECO:0000313" key="5">
    <source>
        <dbReference type="Proteomes" id="UP000054653"/>
    </source>
</evidence>
<protein>
    <recommendedName>
        <fullName evidence="3">THAP4-like heme-binding domain-containing protein</fullName>
    </recommendedName>
</protein>
<keyword evidence="2" id="KW-1133">Transmembrane helix</keyword>
<comment type="caution">
    <text evidence="4">The sequence shown here is derived from an EMBL/GenBank/DDBJ whole genome shotgun (WGS) entry which is preliminary data.</text>
</comment>
<dbReference type="InterPro" id="IPR012674">
    <property type="entry name" value="Calycin"/>
</dbReference>
<feature type="transmembrane region" description="Helical" evidence="2">
    <location>
        <begin position="66"/>
        <end position="85"/>
    </location>
</feature>
<dbReference type="OMA" id="GFMPVKN"/>
<dbReference type="InterPro" id="IPR045165">
    <property type="entry name" value="Nitrobindin"/>
</dbReference>
<evidence type="ECO:0000256" key="1">
    <source>
        <dbReference type="ARBA" id="ARBA00036993"/>
    </source>
</evidence>
<feature type="domain" description="THAP4-like heme-binding" evidence="3">
    <location>
        <begin position="98"/>
        <end position="244"/>
    </location>
</feature>
<accession>A0A0V1CMW0</accession>
<keyword evidence="5" id="KW-1185">Reference proteome</keyword>
<keyword evidence="2" id="KW-0472">Membrane</keyword>
<dbReference type="Gene3D" id="2.40.128.20">
    <property type="match status" value="1"/>
</dbReference>
<dbReference type="STRING" id="45882.A0A0V1CMW0"/>
<dbReference type="AlphaFoldDB" id="A0A0V1CMW0"/>
<dbReference type="PANTHER" id="PTHR15854">
    <property type="entry name" value="THAP4 PROTEIN"/>
    <property type="match status" value="1"/>
</dbReference>
<evidence type="ECO:0000256" key="2">
    <source>
        <dbReference type="SAM" id="Phobius"/>
    </source>
</evidence>
<dbReference type="Proteomes" id="UP000054653">
    <property type="component" value="Unassembled WGS sequence"/>
</dbReference>
<evidence type="ECO:0000313" key="4">
    <source>
        <dbReference type="EMBL" id="KRY50083.1"/>
    </source>
</evidence>
<dbReference type="PANTHER" id="PTHR15854:SF4">
    <property type="entry name" value="PEROXYNITRITE ISOMERASE THAP4"/>
    <property type="match status" value="1"/>
</dbReference>